<accession>A0AB73T791</accession>
<organism evidence="1 2">
    <name type="scientific">Murimonas intestini</name>
    <dbReference type="NCBI Taxonomy" id="1337051"/>
    <lineage>
        <taxon>Bacteria</taxon>
        <taxon>Bacillati</taxon>
        <taxon>Bacillota</taxon>
        <taxon>Clostridia</taxon>
        <taxon>Lachnospirales</taxon>
        <taxon>Lachnospiraceae</taxon>
        <taxon>Murimonas</taxon>
    </lineage>
</organism>
<keyword evidence="1" id="KW-0413">Isomerase</keyword>
<keyword evidence="2" id="KW-1185">Reference proteome</keyword>
<gene>
    <name evidence="1" type="ORF">C7383_103369</name>
</gene>
<dbReference type="Proteomes" id="UP000245412">
    <property type="component" value="Unassembled WGS sequence"/>
</dbReference>
<dbReference type="RefSeq" id="WP_109625618.1">
    <property type="nucleotide sequence ID" value="NZ_JANKBI010000002.1"/>
</dbReference>
<dbReference type="SUPFAM" id="SSF51658">
    <property type="entry name" value="Xylose isomerase-like"/>
    <property type="match status" value="1"/>
</dbReference>
<evidence type="ECO:0000313" key="1">
    <source>
        <dbReference type="EMBL" id="PWJ77523.1"/>
    </source>
</evidence>
<comment type="caution">
    <text evidence="1">The sequence shown here is derived from an EMBL/GenBank/DDBJ whole genome shotgun (WGS) entry which is preliminary data.</text>
</comment>
<name>A0AB73T791_9FIRM</name>
<dbReference type="AlphaFoldDB" id="A0AB73T791"/>
<proteinExistence type="predicted"/>
<evidence type="ECO:0000313" key="2">
    <source>
        <dbReference type="Proteomes" id="UP000245412"/>
    </source>
</evidence>
<protein>
    <submittedName>
        <fullName evidence="1">Sugar phosphate isomerase/epimerase</fullName>
    </submittedName>
</protein>
<dbReference type="GO" id="GO:0016853">
    <property type="term" value="F:isomerase activity"/>
    <property type="evidence" value="ECO:0007669"/>
    <property type="project" value="UniProtKB-KW"/>
</dbReference>
<sequence>MKVAVSSEMIPYLRTCADKMTEANDIRTALEKISAAGYEGVMLDVSKTRLPAVQQKKYLEECHLLPAGLLVDDYSMLKETDKREQLLKDCLEMGCEYISFTGLDREALLDAGRVKEISNVLEGAAAAAKEQGISLALRVKAACFIRREGQPVIEEILAQTNALMVEWNTYDMTVGGAYILEWLEKTKDRTLCVQFEDYQIDEESDTTFLECTHHMPSGTVGKGSINWKAVLKACDGIQWGCVTARRPQSPIYRSAADSLTYLKGQMEV</sequence>
<dbReference type="EMBL" id="QGGY01000003">
    <property type="protein sequence ID" value="PWJ77523.1"/>
    <property type="molecule type" value="Genomic_DNA"/>
</dbReference>
<reference evidence="1 2" key="1">
    <citation type="submission" date="2018-05" db="EMBL/GenBank/DDBJ databases">
        <authorList>
            <person name="Goeker M."/>
            <person name="Huntemann M."/>
            <person name="Clum A."/>
            <person name="Pillay M."/>
            <person name="Palaniappan K."/>
            <person name="Varghese N."/>
            <person name="Mikhailova N."/>
            <person name="Stamatis D."/>
            <person name="Reddy T."/>
            <person name="Daum C."/>
            <person name="Shapiro N."/>
            <person name="Ivanova N."/>
            <person name="Kyrpides N."/>
            <person name="Woyke T."/>
        </authorList>
    </citation>
    <scope>NUCLEOTIDE SEQUENCE [LARGE SCALE GENOMIC DNA]</scope>
    <source>
        <strain evidence="1 2">DSM 26524</strain>
    </source>
</reference>
<dbReference type="Gene3D" id="3.20.20.150">
    <property type="entry name" value="Divalent-metal-dependent TIM barrel enzymes"/>
    <property type="match status" value="1"/>
</dbReference>
<dbReference type="InterPro" id="IPR036237">
    <property type="entry name" value="Xyl_isomerase-like_sf"/>
</dbReference>